<name>A0AAU9VK12_9FIRM</name>
<keyword evidence="1" id="KW-0472">Membrane</keyword>
<evidence type="ECO:0000313" key="4">
    <source>
        <dbReference type="Proteomes" id="UP001154095"/>
    </source>
</evidence>
<dbReference type="RefSeq" id="WP_254006318.1">
    <property type="nucleotide sequence ID" value="NZ_OW659477.1"/>
</dbReference>
<gene>
    <name evidence="3" type="ORF">ERYAMS2_00974</name>
    <name evidence="2" type="ORF">ERYAMS_00680</name>
</gene>
<dbReference type="EMBL" id="OW659477">
    <property type="protein sequence ID" value="CAH2761970.1"/>
    <property type="molecule type" value="Genomic_DNA"/>
</dbReference>
<evidence type="ECO:0000313" key="3">
    <source>
        <dbReference type="EMBL" id="CAH2761970.1"/>
    </source>
</evidence>
<dbReference type="Proteomes" id="UP001154095">
    <property type="component" value="Chromosome"/>
</dbReference>
<dbReference type="EMBL" id="OW659496">
    <property type="protein sequence ID" value="CAH2761959.1"/>
    <property type="molecule type" value="Genomic_DNA"/>
</dbReference>
<keyword evidence="4" id="KW-1185">Reference proteome</keyword>
<dbReference type="AlphaFoldDB" id="A0AAU9VK12"/>
<keyword evidence="1" id="KW-1133">Transmembrane helix</keyword>
<organism evidence="3 5">
    <name type="scientific">Erysipelothrix amsterdamensis</name>
    <dbReference type="NCBI Taxonomy" id="2929157"/>
    <lineage>
        <taxon>Bacteria</taxon>
        <taxon>Bacillati</taxon>
        <taxon>Bacillota</taxon>
        <taxon>Erysipelotrichia</taxon>
        <taxon>Erysipelotrichales</taxon>
        <taxon>Erysipelotrichaceae</taxon>
        <taxon>Erysipelothrix</taxon>
    </lineage>
</organism>
<proteinExistence type="predicted"/>
<accession>A0AAU9VK12</accession>
<evidence type="ECO:0008006" key="6">
    <source>
        <dbReference type="Google" id="ProtNLM"/>
    </source>
</evidence>
<dbReference type="Proteomes" id="UP001154111">
    <property type="component" value="Chromosome"/>
</dbReference>
<feature type="transmembrane region" description="Helical" evidence="1">
    <location>
        <begin position="9"/>
        <end position="32"/>
    </location>
</feature>
<protein>
    <recommendedName>
        <fullName evidence="6">Cell division protein FtsL</fullName>
    </recommendedName>
</protein>
<reference evidence="3" key="1">
    <citation type="submission" date="2022-04" db="EMBL/GenBank/DDBJ databases">
        <authorList>
            <person name="Forde T."/>
        </authorList>
    </citation>
    <scope>NUCLEOTIDE SEQUENCE</scope>
    <source>
        <strain evidence="3">A18Y016a</strain>
        <strain evidence="2">A18Y020d</strain>
    </source>
</reference>
<evidence type="ECO:0000313" key="2">
    <source>
        <dbReference type="EMBL" id="CAH2761959.1"/>
    </source>
</evidence>
<evidence type="ECO:0000313" key="5">
    <source>
        <dbReference type="Proteomes" id="UP001154111"/>
    </source>
</evidence>
<sequence length="80" mass="9273">MQMYRLKRILCGIAMLVTIVLLMLSIFTLILVSENRSLINDIKIRTNNLLEEQTNLVKEIEIIKNNQSLLLERSTTSEPK</sequence>
<keyword evidence="1" id="KW-0812">Transmembrane</keyword>
<evidence type="ECO:0000256" key="1">
    <source>
        <dbReference type="SAM" id="Phobius"/>
    </source>
</evidence>